<dbReference type="RefSeq" id="WP_345452602.1">
    <property type="nucleotide sequence ID" value="NZ_BAABKK010000032.1"/>
</dbReference>
<comment type="caution">
    <text evidence="3">The sequence shown here is derived from an EMBL/GenBank/DDBJ whole genome shotgun (WGS) entry which is preliminary data.</text>
</comment>
<evidence type="ECO:0000256" key="2">
    <source>
        <dbReference type="SAM" id="Phobius"/>
    </source>
</evidence>
<feature type="transmembrane region" description="Helical" evidence="2">
    <location>
        <begin position="281"/>
        <end position="298"/>
    </location>
</feature>
<keyword evidence="2" id="KW-1133">Transmembrane helix</keyword>
<keyword evidence="2" id="KW-0472">Membrane</keyword>
<keyword evidence="2" id="KW-0812">Transmembrane</keyword>
<feature type="transmembrane region" description="Helical" evidence="2">
    <location>
        <begin position="173"/>
        <end position="194"/>
    </location>
</feature>
<evidence type="ECO:0000313" key="4">
    <source>
        <dbReference type="Proteomes" id="UP001500200"/>
    </source>
</evidence>
<dbReference type="Proteomes" id="UP001500200">
    <property type="component" value="Unassembled WGS sequence"/>
</dbReference>
<gene>
    <name evidence="3" type="ORF">GCM10023346_43370</name>
</gene>
<keyword evidence="4" id="KW-1185">Reference proteome</keyword>
<reference evidence="4" key="1">
    <citation type="journal article" date="2019" name="Int. J. Syst. Evol. Microbiol.">
        <title>The Global Catalogue of Microorganisms (GCM) 10K type strain sequencing project: providing services to taxonomists for standard genome sequencing and annotation.</title>
        <authorList>
            <consortium name="The Broad Institute Genomics Platform"/>
            <consortium name="The Broad Institute Genome Sequencing Center for Infectious Disease"/>
            <person name="Wu L."/>
            <person name="Ma J."/>
        </authorList>
    </citation>
    <scope>NUCLEOTIDE SEQUENCE [LARGE SCALE GENOMIC DNA]</scope>
    <source>
        <strain evidence="4">JCM 18514</strain>
    </source>
</reference>
<feature type="region of interest" description="Disordered" evidence="1">
    <location>
        <begin position="105"/>
        <end position="133"/>
    </location>
</feature>
<protein>
    <submittedName>
        <fullName evidence="3">Uncharacterized protein</fullName>
    </submittedName>
</protein>
<dbReference type="EMBL" id="BAABKK010000032">
    <property type="protein sequence ID" value="GAA5200691.1"/>
    <property type="molecule type" value="Genomic_DNA"/>
</dbReference>
<evidence type="ECO:0000256" key="1">
    <source>
        <dbReference type="SAM" id="MobiDB-lite"/>
    </source>
</evidence>
<evidence type="ECO:0000313" key="3">
    <source>
        <dbReference type="EMBL" id="GAA5200691.1"/>
    </source>
</evidence>
<accession>A0ABP9SQ95</accession>
<name>A0ABP9SQ95_9MICC</name>
<organism evidence="3 4">
    <name type="scientific">Arthrobacter gyeryongensis</name>
    <dbReference type="NCBI Taxonomy" id="1650592"/>
    <lineage>
        <taxon>Bacteria</taxon>
        <taxon>Bacillati</taxon>
        <taxon>Actinomycetota</taxon>
        <taxon>Actinomycetes</taxon>
        <taxon>Micrococcales</taxon>
        <taxon>Micrococcaceae</taxon>
        <taxon>Arthrobacter</taxon>
    </lineage>
</organism>
<proteinExistence type="predicted"/>
<sequence length="426" mass="46393">MKAGTLRESMMEAAADRWLSASDLVAATRSTGVLSDHRRARELTLDAIKELVAEELLVAGAFGTGRYMPWTLTGTDAARKVEGEWNTSAMSRTWFTAKANLTSSELGDLPQRTPRHSARETTEDPPEVTGSEATGPWVQVTRETRIAATIPPDSAPPAWKGSWLRRRLWLKRAAAVFVIASVSGWLGWAVIAGIKHTLASYTKIDGTVTAQTDTSARRVSSCQLDVDYTVGGRQLHSVAKVNANCHALPGPGFPTTIDVDTADPQDIWIDGANDANHPDPSAMTIFLLILPPAIALVLRNELGDYGRIRKLLALGAQWRQVEVTVTRKTAGREGVIIRLEGKDPAGNRRSFYILSRFVSLIGHASKGDKASLKLIADGEGRALIQRPDTGRIRVARISRSSWPLGWGDRLLVGRTAKLVTRKSKPN</sequence>